<reference evidence="2" key="1">
    <citation type="submission" date="2023-07" db="EMBL/GenBank/DDBJ databases">
        <title>Molecular identification of indigenous halophilic bacteria isolated from red sea cost, biodegradation of synthetic dyes and assessment of degraded metabolite toxicity.</title>
        <authorList>
            <person name="Chaieb K."/>
            <person name="Altayb H.N."/>
        </authorList>
    </citation>
    <scope>NUCLEOTIDE SEQUENCE [LARGE SCALE GENOMIC DNA]</scope>
    <source>
        <strain evidence="2">K20</strain>
    </source>
</reference>
<evidence type="ECO:0000313" key="2">
    <source>
        <dbReference type="Proteomes" id="UP001199044"/>
    </source>
</evidence>
<gene>
    <name evidence="1" type="ORF">LDJ79_22305</name>
</gene>
<dbReference type="EMBL" id="JAIWIU010000206">
    <property type="protein sequence ID" value="MCA2018862.1"/>
    <property type="molecule type" value="Genomic_DNA"/>
</dbReference>
<keyword evidence="2" id="KW-1185">Reference proteome</keyword>
<dbReference type="Proteomes" id="UP001199044">
    <property type="component" value="Unassembled WGS sequence"/>
</dbReference>
<name>A0ABS7YV33_9VIBR</name>
<sequence>MMEKPVGKIIYHGTREKLFHEFDLKKINSGEGASDVIGIFFTSSLYGACYHADIYSRQPNPPTVYKCEIVDNAIAVDIDIALNKQSERIQEFWSHLPKWVSSNTTNNDWYNCLRHKIWARRQRYGWLDEFLKNSTSQIIVR</sequence>
<evidence type="ECO:0000313" key="1">
    <source>
        <dbReference type="EMBL" id="MCA2018862.1"/>
    </source>
</evidence>
<comment type="caution">
    <text evidence="1">The sequence shown here is derived from an EMBL/GenBank/DDBJ whole genome shotgun (WGS) entry which is preliminary data.</text>
</comment>
<proteinExistence type="predicted"/>
<organism evidence="1 2">
    <name type="scientific">Vibrio tritonius</name>
    <dbReference type="NCBI Taxonomy" id="1435069"/>
    <lineage>
        <taxon>Bacteria</taxon>
        <taxon>Pseudomonadati</taxon>
        <taxon>Pseudomonadota</taxon>
        <taxon>Gammaproteobacteria</taxon>
        <taxon>Vibrionales</taxon>
        <taxon>Vibrionaceae</taxon>
        <taxon>Vibrio</taxon>
    </lineage>
</organism>
<protein>
    <submittedName>
        <fullName evidence="1">Uncharacterized protein</fullName>
    </submittedName>
</protein>
<accession>A0ABS7YV33</accession>